<feature type="transmembrane region" description="Helical" evidence="1">
    <location>
        <begin position="164"/>
        <end position="182"/>
    </location>
</feature>
<evidence type="ECO:0000313" key="2">
    <source>
        <dbReference type="EMBL" id="GHA78923.1"/>
    </source>
</evidence>
<dbReference type="RefSeq" id="WP_189455087.1">
    <property type="nucleotide sequence ID" value="NZ_BMYD01000002.1"/>
</dbReference>
<reference evidence="2" key="1">
    <citation type="journal article" date="2014" name="Int. J. Syst. Evol. Microbiol.">
        <title>Complete genome sequence of Corynebacterium casei LMG S-19264T (=DSM 44701T), isolated from a smear-ripened cheese.</title>
        <authorList>
            <consortium name="US DOE Joint Genome Institute (JGI-PGF)"/>
            <person name="Walter F."/>
            <person name="Albersmeier A."/>
            <person name="Kalinowski J."/>
            <person name="Ruckert C."/>
        </authorList>
    </citation>
    <scope>NUCLEOTIDE SEQUENCE</scope>
    <source>
        <strain evidence="2">KCTC 23077</strain>
    </source>
</reference>
<comment type="caution">
    <text evidence="2">The sequence shown here is derived from an EMBL/GenBank/DDBJ whole genome shotgun (WGS) entry which is preliminary data.</text>
</comment>
<dbReference type="EMBL" id="BMYD01000002">
    <property type="protein sequence ID" value="GHA78923.1"/>
    <property type="molecule type" value="Genomic_DNA"/>
</dbReference>
<feature type="transmembrane region" description="Helical" evidence="1">
    <location>
        <begin position="139"/>
        <end position="158"/>
    </location>
</feature>
<feature type="transmembrane region" description="Helical" evidence="1">
    <location>
        <begin position="16"/>
        <end position="36"/>
    </location>
</feature>
<feature type="transmembrane region" description="Helical" evidence="1">
    <location>
        <begin position="56"/>
        <end position="79"/>
    </location>
</feature>
<keyword evidence="1" id="KW-1133">Transmembrane helix</keyword>
<organism evidence="2 3">
    <name type="scientific">Cognatilysobacter bugurensis</name>
    <dbReference type="NCBI Taxonomy" id="543356"/>
    <lineage>
        <taxon>Bacteria</taxon>
        <taxon>Pseudomonadati</taxon>
        <taxon>Pseudomonadota</taxon>
        <taxon>Gammaproteobacteria</taxon>
        <taxon>Lysobacterales</taxon>
        <taxon>Lysobacteraceae</taxon>
        <taxon>Cognatilysobacter</taxon>
    </lineage>
</organism>
<sequence length="186" mass="19739">MHGPAAPDQPRTRAPAALRIGFTTLIALAEAAHLAWEHLHGGIVSHHLLNDPSLPALWNGWGLLVLPSLAWFASSRAFDRTGGRWRLHGPFALRLLSGVLAGLALSMAFSFGREDIAGAVLVGLLASALVVRLYRIECLLGFVLGMAFTFGALLPTLIGGFIALLSAAACFGAWPLVGWAWAKTRA</sequence>
<dbReference type="AlphaFoldDB" id="A0A918SZD9"/>
<reference evidence="2" key="2">
    <citation type="submission" date="2020-09" db="EMBL/GenBank/DDBJ databases">
        <authorList>
            <person name="Sun Q."/>
            <person name="Kim S."/>
        </authorList>
    </citation>
    <scope>NUCLEOTIDE SEQUENCE</scope>
    <source>
        <strain evidence="2">KCTC 23077</strain>
    </source>
</reference>
<feature type="transmembrane region" description="Helical" evidence="1">
    <location>
        <begin position="116"/>
        <end position="134"/>
    </location>
</feature>
<protein>
    <submittedName>
        <fullName evidence="2">Uncharacterized protein</fullName>
    </submittedName>
</protein>
<evidence type="ECO:0000256" key="1">
    <source>
        <dbReference type="SAM" id="Phobius"/>
    </source>
</evidence>
<feature type="transmembrane region" description="Helical" evidence="1">
    <location>
        <begin position="91"/>
        <end position="110"/>
    </location>
</feature>
<accession>A0A918SZD9</accession>
<proteinExistence type="predicted"/>
<keyword evidence="1" id="KW-0812">Transmembrane</keyword>
<dbReference type="Proteomes" id="UP000646426">
    <property type="component" value="Unassembled WGS sequence"/>
</dbReference>
<keyword evidence="3" id="KW-1185">Reference proteome</keyword>
<evidence type="ECO:0000313" key="3">
    <source>
        <dbReference type="Proteomes" id="UP000646426"/>
    </source>
</evidence>
<keyword evidence="1" id="KW-0472">Membrane</keyword>
<name>A0A918SZD9_9GAMM</name>
<gene>
    <name evidence="2" type="ORF">GCM10007067_15430</name>
</gene>